<keyword evidence="1" id="KW-0472">Membrane</keyword>
<gene>
    <name evidence="2" type="ORF">H702_00210</name>
    <name evidence="3" type="ORF">SAMN02910290_01040</name>
</gene>
<feature type="transmembrane region" description="Helical" evidence="1">
    <location>
        <begin position="48"/>
        <end position="67"/>
    </location>
</feature>
<dbReference type="RefSeq" id="WP_039695916.1">
    <property type="nucleotide sequence ID" value="NZ_AUZH01000001.1"/>
</dbReference>
<reference evidence="2 4" key="1">
    <citation type="journal article" date="2014" name="Genome Announc.">
        <title>Draft Genome Sequences of Streptococcus bovis Strains ATCC 33317 and JB1.</title>
        <authorList>
            <person name="Benahmed F.H."/>
            <person name="Gopinath G.R."/>
            <person name="Harbottle H."/>
            <person name="Cotta M.A."/>
            <person name="Luo Y."/>
            <person name="Henderson C."/>
            <person name="Teri P."/>
            <person name="Soppet D."/>
            <person name="Rasmussen M."/>
            <person name="Whitehead T.R."/>
            <person name="Davidson M."/>
        </authorList>
    </citation>
    <scope>NUCLEOTIDE SEQUENCE [LARGE SCALE GENOMIC DNA]</scope>
    <source>
        <strain evidence="2 4">JB1</strain>
    </source>
</reference>
<feature type="transmembrane region" description="Helical" evidence="1">
    <location>
        <begin position="245"/>
        <end position="268"/>
    </location>
</feature>
<accession>A0A091BYJ3</accession>
<evidence type="ECO:0000313" key="4">
    <source>
        <dbReference type="Proteomes" id="UP000029382"/>
    </source>
</evidence>
<dbReference type="EMBL" id="FOTG01000005">
    <property type="protein sequence ID" value="SFL24619.1"/>
    <property type="molecule type" value="Genomic_DNA"/>
</dbReference>
<feature type="transmembrane region" description="Helical" evidence="1">
    <location>
        <begin position="508"/>
        <end position="530"/>
    </location>
</feature>
<proteinExistence type="predicted"/>
<dbReference type="Proteomes" id="UP000182793">
    <property type="component" value="Unassembled WGS sequence"/>
</dbReference>
<feature type="transmembrane region" description="Helical" evidence="1">
    <location>
        <begin position="478"/>
        <end position="502"/>
    </location>
</feature>
<evidence type="ECO:0000313" key="2">
    <source>
        <dbReference type="EMBL" id="KFN88842.1"/>
    </source>
</evidence>
<evidence type="ECO:0000256" key="1">
    <source>
        <dbReference type="SAM" id="Phobius"/>
    </source>
</evidence>
<dbReference type="Proteomes" id="UP000029382">
    <property type="component" value="Unassembled WGS sequence"/>
</dbReference>
<feature type="transmembrane region" description="Helical" evidence="1">
    <location>
        <begin position="117"/>
        <end position="144"/>
    </location>
</feature>
<sequence>MNWSTVRELVKINILYSNPQTVTAVKRKQEKNPRKNFSTYKSVIRQQIFLSLFFAVIYIFMYANLNFKHYPGYFSFYTAIFFIMATLNAFSAMYSIFYESDDVKLYAHLPIKSSELYLAKVISSFGMGVTFLMPLLSLFFIAYWQMAGLFVAIIATVIVFGILFTASTVLALYVNSLVGGLIVRSNHRKLISTVLMSLSTIGAVGTILYMNVVNSKNIGSDSLTIPDRPIIPYFRGFYDVVNAPFSLAALLNFYLPLVVLLGLMIGLVKWAMPNYYQSTLYASPKKAKTKKQTKKTSKSSASLTKMMLHHHLSTLQNATLLTQTYVMPLIYVVVFLTPMLTNGFTLAKVSTDYFGIALLVGVILGTTCAMPTTLLGVGISLEKENYNFLRSLPLNFKAFLVQKFVVLAGLQALVPACVYLVVGLVFLQLNVLLMLAFLVGLCAMIVVQGQLMYWRDYRNLNLLWQDVTQLFNRHSGQWLAFAIMMAAYLLGGGLAVGLVILGNITQQILLINMTLSIVLLVLALISQILISHKFWKKISH</sequence>
<dbReference type="AlphaFoldDB" id="A0A091BYJ3"/>
<keyword evidence="1" id="KW-0812">Transmembrane</keyword>
<feature type="transmembrane region" description="Helical" evidence="1">
    <location>
        <begin position="325"/>
        <end position="347"/>
    </location>
</feature>
<name>A0A091BYJ3_STREI</name>
<feature type="transmembrane region" description="Helical" evidence="1">
    <location>
        <begin position="432"/>
        <end position="454"/>
    </location>
</feature>
<feature type="transmembrane region" description="Helical" evidence="1">
    <location>
        <begin position="190"/>
        <end position="210"/>
    </location>
</feature>
<comment type="caution">
    <text evidence="2">The sequence shown here is derived from an EMBL/GenBank/DDBJ whole genome shotgun (WGS) entry which is preliminary data.</text>
</comment>
<feature type="transmembrane region" description="Helical" evidence="1">
    <location>
        <begin position="353"/>
        <end position="379"/>
    </location>
</feature>
<reference evidence="3 5" key="2">
    <citation type="submission" date="2016-10" db="EMBL/GenBank/DDBJ databases">
        <authorList>
            <person name="Varghese N."/>
            <person name="Submissions S."/>
        </authorList>
    </citation>
    <scope>NUCLEOTIDE SEQUENCE [LARGE SCALE GENOMIC DNA]</scope>
    <source>
        <strain evidence="3 5">JB1</strain>
    </source>
</reference>
<organism evidence="2 4">
    <name type="scientific">Streptococcus equinus JB1</name>
    <dbReference type="NCBI Taxonomy" id="1294274"/>
    <lineage>
        <taxon>Bacteria</taxon>
        <taxon>Bacillati</taxon>
        <taxon>Bacillota</taxon>
        <taxon>Bacilli</taxon>
        <taxon>Lactobacillales</taxon>
        <taxon>Streptococcaceae</taxon>
        <taxon>Streptococcus</taxon>
    </lineage>
</organism>
<feature type="transmembrane region" description="Helical" evidence="1">
    <location>
        <begin position="73"/>
        <end position="97"/>
    </location>
</feature>
<dbReference type="EMBL" id="AUZH01000001">
    <property type="protein sequence ID" value="KFN88842.1"/>
    <property type="molecule type" value="Genomic_DNA"/>
</dbReference>
<protein>
    <submittedName>
        <fullName evidence="2">ABC transporter permease</fullName>
    </submittedName>
    <submittedName>
        <fullName evidence="3">ABC-2 type transport system permease protein</fullName>
    </submittedName>
</protein>
<evidence type="ECO:0000313" key="3">
    <source>
        <dbReference type="EMBL" id="SFL24619.1"/>
    </source>
</evidence>
<feature type="transmembrane region" description="Helical" evidence="1">
    <location>
        <begin position="400"/>
        <end position="426"/>
    </location>
</feature>
<keyword evidence="5" id="KW-1185">Reference proteome</keyword>
<keyword evidence="1" id="KW-1133">Transmembrane helix</keyword>
<feature type="transmembrane region" description="Helical" evidence="1">
    <location>
        <begin position="150"/>
        <end position="178"/>
    </location>
</feature>
<evidence type="ECO:0000313" key="5">
    <source>
        <dbReference type="Proteomes" id="UP000182793"/>
    </source>
</evidence>